<dbReference type="SUPFAM" id="SSF100895">
    <property type="entry name" value="Kazal-type serine protease inhibitors"/>
    <property type="match status" value="4"/>
</dbReference>
<evidence type="ECO:0000256" key="3">
    <source>
        <dbReference type="ARBA" id="ARBA00023157"/>
    </source>
</evidence>
<sequence length="273" mass="29358">MKIFRLLAVVLGVAVVQCRDLRRQLDVTAQSPAQTTSQCPMICPMIYFPVCGSDGKTYGNTCEMKVVACMKGEEITLARQGACDGSGGVAAVQCRDLRQVETSGCPMFCTMQYDPVCGSDGHTYGNTCELNVRACVSRTNITILGHGTCARLGNLGVAAVQVTAQSPENNDCPMACPMNYDPVCGSDGHTYDNKCELNVRACLSRVTITVASNGACEGRDRRFVTGLAAVQCRVLRQVDVECPTGCPRNIRILCGTDGKTYSNECYLRIRACS</sequence>
<feature type="domain" description="Kazal-like" evidence="5">
    <location>
        <begin position="99"/>
        <end position="151"/>
    </location>
</feature>
<dbReference type="EMBL" id="JACVVK020000350">
    <property type="protein sequence ID" value="KAK7477420.1"/>
    <property type="molecule type" value="Genomic_DNA"/>
</dbReference>
<gene>
    <name evidence="6" type="ORF">BaRGS_00031322</name>
</gene>
<feature type="non-terminal residue" evidence="6">
    <location>
        <position position="273"/>
    </location>
</feature>
<dbReference type="Pfam" id="PF07648">
    <property type="entry name" value="Kazal_2"/>
    <property type="match status" value="2"/>
</dbReference>
<dbReference type="InterPro" id="IPR036058">
    <property type="entry name" value="Kazal_dom_sf"/>
</dbReference>
<keyword evidence="7" id="KW-1185">Reference proteome</keyword>
<name>A0ABD0JRX4_9CAEN</name>
<evidence type="ECO:0000259" key="5">
    <source>
        <dbReference type="PROSITE" id="PS51465"/>
    </source>
</evidence>
<evidence type="ECO:0000256" key="2">
    <source>
        <dbReference type="ARBA" id="ARBA00022900"/>
    </source>
</evidence>
<accession>A0ABD0JRX4</accession>
<keyword evidence="1" id="KW-0646">Protease inhibitor</keyword>
<comment type="caution">
    <text evidence="6">The sequence shown here is derived from an EMBL/GenBank/DDBJ whole genome shotgun (WGS) entry which is preliminary data.</text>
</comment>
<evidence type="ECO:0000313" key="7">
    <source>
        <dbReference type="Proteomes" id="UP001519460"/>
    </source>
</evidence>
<evidence type="ECO:0000313" key="6">
    <source>
        <dbReference type="EMBL" id="KAK7477420.1"/>
    </source>
</evidence>
<feature type="signal peptide" evidence="4">
    <location>
        <begin position="1"/>
        <end position="18"/>
    </location>
</feature>
<dbReference type="PRINTS" id="PR00290">
    <property type="entry name" value="KAZALINHBTR"/>
</dbReference>
<keyword evidence="2" id="KW-0722">Serine protease inhibitor</keyword>
<dbReference type="CDD" id="cd00104">
    <property type="entry name" value="KAZAL_FS"/>
    <property type="match status" value="4"/>
</dbReference>
<dbReference type="InterPro" id="IPR002350">
    <property type="entry name" value="Kazal_dom"/>
</dbReference>
<keyword evidence="4" id="KW-0732">Signal</keyword>
<dbReference type="GO" id="GO:0004867">
    <property type="term" value="F:serine-type endopeptidase inhibitor activity"/>
    <property type="evidence" value="ECO:0007669"/>
    <property type="project" value="UniProtKB-KW"/>
</dbReference>
<keyword evidence="3" id="KW-1015">Disulfide bond</keyword>
<proteinExistence type="predicted"/>
<evidence type="ECO:0000256" key="4">
    <source>
        <dbReference type="SAM" id="SignalP"/>
    </source>
</evidence>
<reference evidence="6 7" key="1">
    <citation type="journal article" date="2023" name="Sci. Data">
        <title>Genome assembly of the Korean intertidal mud-creeper Batillaria attramentaria.</title>
        <authorList>
            <person name="Patra A.K."/>
            <person name="Ho P.T."/>
            <person name="Jun S."/>
            <person name="Lee S.J."/>
            <person name="Kim Y."/>
            <person name="Won Y.J."/>
        </authorList>
    </citation>
    <scope>NUCLEOTIDE SEQUENCE [LARGE SCALE GENOMIC DNA]</scope>
    <source>
        <strain evidence="6">Wonlab-2016</strain>
    </source>
</reference>
<dbReference type="PROSITE" id="PS51465">
    <property type="entry name" value="KAZAL_2"/>
    <property type="match status" value="4"/>
</dbReference>
<organism evidence="6 7">
    <name type="scientific">Batillaria attramentaria</name>
    <dbReference type="NCBI Taxonomy" id="370345"/>
    <lineage>
        <taxon>Eukaryota</taxon>
        <taxon>Metazoa</taxon>
        <taxon>Spiralia</taxon>
        <taxon>Lophotrochozoa</taxon>
        <taxon>Mollusca</taxon>
        <taxon>Gastropoda</taxon>
        <taxon>Caenogastropoda</taxon>
        <taxon>Sorbeoconcha</taxon>
        <taxon>Cerithioidea</taxon>
        <taxon>Batillariidae</taxon>
        <taxon>Batillaria</taxon>
    </lineage>
</organism>
<feature type="domain" description="Kazal-like" evidence="5">
    <location>
        <begin position="33"/>
        <end position="85"/>
    </location>
</feature>
<evidence type="ECO:0000256" key="1">
    <source>
        <dbReference type="ARBA" id="ARBA00022690"/>
    </source>
</evidence>
<feature type="chain" id="PRO_5044773057" description="Kazal-like domain-containing protein" evidence="4">
    <location>
        <begin position="19"/>
        <end position="273"/>
    </location>
</feature>
<feature type="domain" description="Kazal-like" evidence="5">
    <location>
        <begin position="166"/>
        <end position="218"/>
    </location>
</feature>
<dbReference type="InterPro" id="IPR050653">
    <property type="entry name" value="Prot_Inhib_GrowthFact_Antg"/>
</dbReference>
<feature type="domain" description="Kazal-like" evidence="5">
    <location>
        <begin position="236"/>
        <end position="273"/>
    </location>
</feature>
<dbReference type="PANTHER" id="PTHR10913">
    <property type="entry name" value="FOLLISTATIN-RELATED"/>
    <property type="match status" value="1"/>
</dbReference>
<dbReference type="InterPro" id="IPR001239">
    <property type="entry name" value="Prot_inh_Kazal-m"/>
</dbReference>
<dbReference type="PANTHER" id="PTHR10913:SF45">
    <property type="entry name" value="FOLLISTATIN, ISOFORM A-RELATED"/>
    <property type="match status" value="1"/>
</dbReference>
<dbReference type="Gene3D" id="3.30.60.30">
    <property type="match status" value="4"/>
</dbReference>
<dbReference type="Pfam" id="PF00050">
    <property type="entry name" value="Kazal_1"/>
    <property type="match status" value="2"/>
</dbReference>
<dbReference type="AlphaFoldDB" id="A0ABD0JRX4"/>
<protein>
    <recommendedName>
        <fullName evidence="5">Kazal-like domain-containing protein</fullName>
    </recommendedName>
</protein>
<dbReference type="SMART" id="SM00280">
    <property type="entry name" value="KAZAL"/>
    <property type="match status" value="4"/>
</dbReference>
<dbReference type="Proteomes" id="UP001519460">
    <property type="component" value="Unassembled WGS sequence"/>
</dbReference>